<dbReference type="EMBL" id="UOFG01000202">
    <property type="protein sequence ID" value="VAW63500.1"/>
    <property type="molecule type" value="Genomic_DNA"/>
</dbReference>
<dbReference type="SUPFAM" id="SSF49265">
    <property type="entry name" value="Fibronectin type III"/>
    <property type="match status" value="1"/>
</dbReference>
<sequence length="341" mass="35682">MHISALKNIAQIIFVALFLSACTGTEDINSGTNKPIDLTDAINDVQTPASDEQNPTAPGNLRLSGVTQSDSLSLIWDASTDNVALGGYYVLRDGIQITGDLLTQTSFTDTGVSAGQTYEYRVVAVDTTQNTTDSNLLLATTASAPSSPSADITPPSILAATPDNGATSIMPDAVAIIVDFNEAINPESLNGSTFTLNNGATGTVIISNGNTRAQLVPSTNLMRGTTYTATLSNVSDIEGNQQKQTYSWSFSTCGDTAESTYTISWDPVIDADLSGYKVYYGLSGTLNKSSASVNVNTQTSWVMSPAALGFKPCDTVHIAITALGTNKGESAFSTLIAEVIN</sequence>
<dbReference type="InterPro" id="IPR003961">
    <property type="entry name" value="FN3_dom"/>
</dbReference>
<dbReference type="Pfam" id="PF13205">
    <property type="entry name" value="Big_5"/>
    <property type="match status" value="1"/>
</dbReference>
<proteinExistence type="predicted"/>
<dbReference type="InterPro" id="IPR032812">
    <property type="entry name" value="SbsA_Ig"/>
</dbReference>
<dbReference type="Gene3D" id="2.60.40.1220">
    <property type="match status" value="1"/>
</dbReference>
<organism evidence="3">
    <name type="scientific">hydrothermal vent metagenome</name>
    <dbReference type="NCBI Taxonomy" id="652676"/>
    <lineage>
        <taxon>unclassified sequences</taxon>
        <taxon>metagenomes</taxon>
        <taxon>ecological metagenomes</taxon>
    </lineage>
</organism>
<dbReference type="CDD" id="cd00063">
    <property type="entry name" value="FN3"/>
    <property type="match status" value="1"/>
</dbReference>
<accession>A0A3B0XFX5</accession>
<dbReference type="Gene3D" id="2.60.40.10">
    <property type="entry name" value="Immunoglobulins"/>
    <property type="match status" value="2"/>
</dbReference>
<keyword evidence="1" id="KW-0732">Signal</keyword>
<dbReference type="InterPro" id="IPR036116">
    <property type="entry name" value="FN3_sf"/>
</dbReference>
<evidence type="ECO:0000256" key="1">
    <source>
        <dbReference type="ARBA" id="ARBA00022729"/>
    </source>
</evidence>
<evidence type="ECO:0000313" key="3">
    <source>
        <dbReference type="EMBL" id="VAW63500.1"/>
    </source>
</evidence>
<evidence type="ECO:0000259" key="2">
    <source>
        <dbReference type="PROSITE" id="PS50853"/>
    </source>
</evidence>
<name>A0A3B0XFX5_9ZZZZ</name>
<feature type="domain" description="Fibronectin type-III" evidence="2">
    <location>
        <begin position="57"/>
        <end position="144"/>
    </location>
</feature>
<dbReference type="PROSITE" id="PS50853">
    <property type="entry name" value="FN3"/>
    <property type="match status" value="1"/>
</dbReference>
<gene>
    <name evidence="3" type="ORF">MNBD_GAMMA11-1142</name>
</gene>
<protein>
    <recommendedName>
        <fullName evidence="2">Fibronectin type-III domain-containing protein</fullName>
    </recommendedName>
</protein>
<dbReference type="InterPro" id="IPR013783">
    <property type="entry name" value="Ig-like_fold"/>
</dbReference>
<dbReference type="InterPro" id="IPR014755">
    <property type="entry name" value="Cu-Rt/internalin_Ig-like"/>
</dbReference>
<reference evidence="3" key="1">
    <citation type="submission" date="2018-06" db="EMBL/GenBank/DDBJ databases">
        <authorList>
            <person name="Zhirakovskaya E."/>
        </authorList>
    </citation>
    <scope>NUCLEOTIDE SEQUENCE</scope>
</reference>
<dbReference type="AlphaFoldDB" id="A0A3B0XFX5"/>
<dbReference type="PROSITE" id="PS51257">
    <property type="entry name" value="PROKAR_LIPOPROTEIN"/>
    <property type="match status" value="1"/>
</dbReference>
<dbReference type="SMART" id="SM00060">
    <property type="entry name" value="FN3"/>
    <property type="match status" value="1"/>
</dbReference>